<keyword evidence="2" id="KW-0539">Nucleus</keyword>
<dbReference type="OrthoDB" id="5231586at2759"/>
<dbReference type="HOGENOM" id="CLU_013929_8_1_1"/>
<dbReference type="InParanoid" id="A0A084QBG7"/>
<evidence type="ECO:0000313" key="5">
    <source>
        <dbReference type="Proteomes" id="UP000028524"/>
    </source>
</evidence>
<keyword evidence="5" id="KW-1185">Reference proteome</keyword>
<dbReference type="GO" id="GO:0003677">
    <property type="term" value="F:DNA binding"/>
    <property type="evidence" value="ECO:0007669"/>
    <property type="project" value="UniProtKB-KW"/>
</dbReference>
<dbReference type="InterPro" id="IPR007889">
    <property type="entry name" value="HTH_Psq"/>
</dbReference>
<feature type="domain" description="HTH CENPB-type" evidence="3">
    <location>
        <begin position="46"/>
        <end position="123"/>
    </location>
</feature>
<sequence>MNESIENALLYLQDNPGVSIRRAAESFGISRATLQRRVKKPLLTRAQKKSSAKLTKIEEKAICVYIDRLDRINLSVRPEFVTGAANMILRERQSSLTPLDDVITVGPQWTSQFLKRYGYNLQRRKTMELKRKEAENVEVIKEYFQQLRKAIDEAGITPADIWNMDETGFRIGIGSNSVIVTKRKRSHYFALPLNRESATATEAISAAGEVIPLFLILSANTHSSRWYEEI</sequence>
<accession>A0A084QBG7</accession>
<gene>
    <name evidence="4" type="ORF">S40285_09601</name>
</gene>
<proteinExistence type="predicted"/>
<dbReference type="OMA" id="KRSHYFA"/>
<dbReference type="AlphaFoldDB" id="A0A084QBG7"/>
<evidence type="ECO:0000259" key="3">
    <source>
        <dbReference type="PROSITE" id="PS51253"/>
    </source>
</evidence>
<protein>
    <recommendedName>
        <fullName evidence="3">HTH CENPB-type domain-containing protein</fullName>
    </recommendedName>
</protein>
<organism evidence="4 5">
    <name type="scientific">Stachybotrys chlorohalonatus (strain IBT 40285)</name>
    <dbReference type="NCBI Taxonomy" id="1283841"/>
    <lineage>
        <taxon>Eukaryota</taxon>
        <taxon>Fungi</taxon>
        <taxon>Dikarya</taxon>
        <taxon>Ascomycota</taxon>
        <taxon>Pezizomycotina</taxon>
        <taxon>Sordariomycetes</taxon>
        <taxon>Hypocreomycetidae</taxon>
        <taxon>Hypocreales</taxon>
        <taxon>Stachybotryaceae</taxon>
        <taxon>Stachybotrys</taxon>
    </lineage>
</organism>
<reference evidence="4 5" key="1">
    <citation type="journal article" date="2014" name="BMC Genomics">
        <title>Comparative genome sequencing reveals chemotype-specific gene clusters in the toxigenic black mold Stachybotrys.</title>
        <authorList>
            <person name="Semeiks J."/>
            <person name="Borek D."/>
            <person name="Otwinowski Z."/>
            <person name="Grishin N.V."/>
        </authorList>
    </citation>
    <scope>NUCLEOTIDE SEQUENCE [LARGE SCALE GENOMIC DNA]</scope>
    <source>
        <strain evidence="4 5">IBT 40285</strain>
    </source>
</reference>
<dbReference type="PROSITE" id="PS51253">
    <property type="entry name" value="HTH_CENPB"/>
    <property type="match status" value="1"/>
</dbReference>
<dbReference type="Pfam" id="PF03221">
    <property type="entry name" value="HTH_Tnp_Tc5"/>
    <property type="match status" value="1"/>
</dbReference>
<evidence type="ECO:0000313" key="4">
    <source>
        <dbReference type="EMBL" id="KFA61302.1"/>
    </source>
</evidence>
<evidence type="ECO:0000256" key="2">
    <source>
        <dbReference type="ARBA" id="ARBA00023242"/>
    </source>
</evidence>
<dbReference type="EMBL" id="KL660860">
    <property type="protein sequence ID" value="KFA61302.1"/>
    <property type="molecule type" value="Genomic_DNA"/>
</dbReference>
<keyword evidence="1" id="KW-0238">DNA-binding</keyword>
<dbReference type="InterPro" id="IPR006600">
    <property type="entry name" value="HTH_CenpB_DNA-bd_dom"/>
</dbReference>
<dbReference type="STRING" id="1283841.A0A084QBG7"/>
<dbReference type="Pfam" id="PF05225">
    <property type="entry name" value="HTH_psq"/>
    <property type="match status" value="1"/>
</dbReference>
<dbReference type="Proteomes" id="UP000028524">
    <property type="component" value="Unassembled WGS sequence"/>
</dbReference>
<name>A0A084QBG7_STAC4</name>
<evidence type="ECO:0000256" key="1">
    <source>
        <dbReference type="ARBA" id="ARBA00023125"/>
    </source>
</evidence>